<reference evidence="2 3" key="1">
    <citation type="submission" date="2019-12" db="EMBL/GenBank/DDBJ databases">
        <title>Novel species isolated from a subtropical stream in China.</title>
        <authorList>
            <person name="Lu H."/>
        </authorList>
    </citation>
    <scope>NUCLEOTIDE SEQUENCE [LARGE SCALE GENOMIC DNA]</scope>
    <source>
        <strain evidence="2 3">FT50W</strain>
    </source>
</reference>
<comment type="caution">
    <text evidence="2">The sequence shown here is derived from an EMBL/GenBank/DDBJ whole genome shotgun (WGS) entry which is preliminary data.</text>
</comment>
<evidence type="ECO:0000313" key="3">
    <source>
        <dbReference type="Proteomes" id="UP000474565"/>
    </source>
</evidence>
<sequence length="102" mass="11348">MPTPIQDEIAHSILLKEQRKARAKAVLNRPSSSVPTLLVTMLIVGLGAYLQGAYQFEAPMWVSVFLMVGVSGSVANMMDLWTTRRRLEAAIILLQLQQDSQH</sequence>
<keyword evidence="1" id="KW-0812">Transmembrane</keyword>
<keyword evidence="1" id="KW-1133">Transmembrane helix</keyword>
<protein>
    <submittedName>
        <fullName evidence="2">Uncharacterized protein</fullName>
    </submittedName>
</protein>
<organism evidence="2 3">
    <name type="scientific">Duganella lactea</name>
    <dbReference type="NCBI Taxonomy" id="2692173"/>
    <lineage>
        <taxon>Bacteria</taxon>
        <taxon>Pseudomonadati</taxon>
        <taxon>Pseudomonadota</taxon>
        <taxon>Betaproteobacteria</taxon>
        <taxon>Burkholderiales</taxon>
        <taxon>Oxalobacteraceae</taxon>
        <taxon>Telluria group</taxon>
        <taxon>Duganella</taxon>
    </lineage>
</organism>
<dbReference type="RefSeq" id="WP_161018999.1">
    <property type="nucleotide sequence ID" value="NZ_WWCP01000006.1"/>
</dbReference>
<accession>A0A6L8MHC8</accession>
<dbReference type="Proteomes" id="UP000474565">
    <property type="component" value="Unassembled WGS sequence"/>
</dbReference>
<evidence type="ECO:0000313" key="2">
    <source>
        <dbReference type="EMBL" id="MYM81879.1"/>
    </source>
</evidence>
<feature type="transmembrane region" description="Helical" evidence="1">
    <location>
        <begin position="60"/>
        <end position="78"/>
    </location>
</feature>
<gene>
    <name evidence="2" type="ORF">GTP44_07890</name>
</gene>
<feature type="transmembrane region" description="Helical" evidence="1">
    <location>
        <begin position="34"/>
        <end position="54"/>
    </location>
</feature>
<keyword evidence="1" id="KW-0472">Membrane</keyword>
<dbReference type="AlphaFoldDB" id="A0A6L8MHC8"/>
<dbReference type="EMBL" id="WWCP01000006">
    <property type="protein sequence ID" value="MYM81879.1"/>
    <property type="molecule type" value="Genomic_DNA"/>
</dbReference>
<name>A0A6L8MHC8_9BURK</name>
<proteinExistence type="predicted"/>
<evidence type="ECO:0000256" key="1">
    <source>
        <dbReference type="SAM" id="Phobius"/>
    </source>
</evidence>